<dbReference type="EMBL" id="MHJM01000025">
    <property type="protein sequence ID" value="OGY67424.1"/>
    <property type="molecule type" value="Genomic_DNA"/>
</dbReference>
<proteinExistence type="predicted"/>
<dbReference type="Proteomes" id="UP000176284">
    <property type="component" value="Unassembled WGS sequence"/>
</dbReference>
<evidence type="ECO:0000313" key="2">
    <source>
        <dbReference type="Proteomes" id="UP000176284"/>
    </source>
</evidence>
<evidence type="ECO:0008006" key="3">
    <source>
        <dbReference type="Google" id="ProtNLM"/>
    </source>
</evidence>
<reference evidence="1 2" key="1">
    <citation type="journal article" date="2016" name="Nat. Commun.">
        <title>Thousands of microbial genomes shed light on interconnected biogeochemical processes in an aquifer system.</title>
        <authorList>
            <person name="Anantharaman K."/>
            <person name="Brown C.T."/>
            <person name="Hug L.A."/>
            <person name="Sharon I."/>
            <person name="Castelle C.J."/>
            <person name="Probst A.J."/>
            <person name="Thomas B.C."/>
            <person name="Singh A."/>
            <person name="Wilkins M.J."/>
            <person name="Karaoz U."/>
            <person name="Brodie E.L."/>
            <person name="Williams K.H."/>
            <person name="Hubbard S.S."/>
            <person name="Banfield J.F."/>
        </authorList>
    </citation>
    <scope>NUCLEOTIDE SEQUENCE [LARGE SCALE GENOMIC DNA]</scope>
</reference>
<accession>A0A1G1ZS87</accession>
<evidence type="ECO:0000313" key="1">
    <source>
        <dbReference type="EMBL" id="OGY67424.1"/>
    </source>
</evidence>
<dbReference type="GO" id="GO:0000271">
    <property type="term" value="P:polysaccharide biosynthetic process"/>
    <property type="evidence" value="ECO:0007669"/>
    <property type="project" value="InterPro"/>
</dbReference>
<organism evidence="1 2">
    <name type="scientific">Candidatus Harrisonbacteria bacterium RIFCSPLOWO2_02_FULL_45_10c</name>
    <dbReference type="NCBI Taxonomy" id="1798410"/>
    <lineage>
        <taxon>Bacteria</taxon>
        <taxon>Candidatus Harrisoniibacteriota</taxon>
    </lineage>
</organism>
<gene>
    <name evidence="1" type="ORF">A3H63_02280</name>
</gene>
<sequence length="496" mass="57020">MKLFVIWPEKSLELVKMLLEFEKHGQEIVYWVGHDDSEAYRFPKTIFHSYLDAVKAKPAAGVAVSEFLPLDTDLIEKLYITESLILTMLNLLVPESGVSERKHLYYEMVQYWFGVLKKYQPDAIIFPLVPHYVFDYLIYELAGLLNIKTVVFLETRIPGRLFLMNNFWEGSQALQRELEQNKGKNSVPEDLSEDIREYYNFHLNKNSGFLPPNIRYLKIKHSFIYRIFRNQKIQKSIRDGTFFPKTLNYLLRELRELKSNPPAFFKILFTPVINFLKWNLKKEYASIQSDPDLNKKFIFLALHSQPEQSSSPQGGVFVDQILLIETLAAALPGDWLIYVKEHPAQWLRNGLNFSPYKYRGYYETMAKIKNVRVVPMNISSYDLIRKSQAVASVGGAASWEAVLASKPAIIFGYPWYKDCPGVFKVNDVFSCRNALAKIASGFLAEQQKIINYLAGLDKAAIRGFISPSSGLDSKVSKEAGMKNITQAILEELKQIS</sequence>
<dbReference type="GO" id="GO:0015774">
    <property type="term" value="P:polysaccharide transport"/>
    <property type="evidence" value="ECO:0007669"/>
    <property type="project" value="InterPro"/>
</dbReference>
<dbReference type="Pfam" id="PF05159">
    <property type="entry name" value="Capsule_synth"/>
    <property type="match status" value="1"/>
</dbReference>
<dbReference type="InterPro" id="IPR007833">
    <property type="entry name" value="Capsule_polysaccharide_synth"/>
</dbReference>
<name>A0A1G1ZS87_9BACT</name>
<dbReference type="AlphaFoldDB" id="A0A1G1ZS87"/>
<comment type="caution">
    <text evidence="1">The sequence shown here is derived from an EMBL/GenBank/DDBJ whole genome shotgun (WGS) entry which is preliminary data.</text>
</comment>
<dbReference type="STRING" id="1798410.A3H63_02280"/>
<protein>
    <recommendedName>
        <fullName evidence="3">Capsule polysaccharide biosynthesis protein</fullName>
    </recommendedName>
</protein>